<protein>
    <submittedName>
        <fullName evidence="2">DoxX family protein</fullName>
    </submittedName>
</protein>
<feature type="transmembrane region" description="Helical" evidence="1">
    <location>
        <begin position="76"/>
        <end position="93"/>
    </location>
</feature>
<feature type="transmembrane region" description="Helical" evidence="1">
    <location>
        <begin position="153"/>
        <end position="180"/>
    </location>
</feature>
<evidence type="ECO:0000313" key="2">
    <source>
        <dbReference type="EMBL" id="QJB32221.1"/>
    </source>
</evidence>
<dbReference type="Proteomes" id="UP000502421">
    <property type="component" value="Chromosome"/>
</dbReference>
<organism evidence="2 3">
    <name type="scientific">Chitinophaga oryzae</name>
    <dbReference type="NCBI Taxonomy" id="2725414"/>
    <lineage>
        <taxon>Bacteria</taxon>
        <taxon>Pseudomonadati</taxon>
        <taxon>Bacteroidota</taxon>
        <taxon>Chitinophagia</taxon>
        <taxon>Chitinophagales</taxon>
        <taxon>Chitinophagaceae</taxon>
        <taxon>Chitinophaga</taxon>
    </lineage>
</organism>
<sequence length="450" mass="50880">MGITSQTGAESRWNAPEKTAFRILFVYLLLQVLPLDWKFYSYLAKVDWTELAYQDIFNLARYTTRFSAGPAAFTDWGIIFGIAVVAGLIWTYRDAGRTDNYDKLYYWLRVLVRYRLALAILAYGFIKFFPLQAPYPSLSSLNTPYGAFNRWKLFSLSLGIVPSYELFLGLVEIVTGLLLLHRKTASIAAFIFLIFCGNIFMSNLAYEGGDTVYSLYLITLALFIFSFDLLRVVRLLVLQLPTAPNNFRPSFTGGWKVGRVALKSAFVLFFVLIYGVKTGTGARKDPYQYPTAKGLAAAAGLYNVSTYVLNGDTVTYSPSHPKRWQNVVFEEWNTLSIRSNEPVVLDSNNAHLVPKADTGKRYESEGTNGRHYYSYVIDSVHQRLLLSNRNPHYQHDVFVLQYSRPSAGRVVLAGITAAKDSVLVVLDKLPKKYLLEEAAKGEGRLRKLKL</sequence>
<feature type="transmembrane region" description="Helical" evidence="1">
    <location>
        <begin position="20"/>
        <end position="40"/>
    </location>
</feature>
<keyword evidence="1" id="KW-0812">Transmembrane</keyword>
<reference evidence="3" key="1">
    <citation type="submission" date="2020-04" db="EMBL/GenBank/DDBJ databases">
        <authorList>
            <person name="Kittiwongwattana C."/>
        </authorList>
    </citation>
    <scope>NUCLEOTIDE SEQUENCE [LARGE SCALE GENOMIC DNA]</scope>
    <source>
        <strain evidence="3">1310</strain>
    </source>
</reference>
<feature type="transmembrane region" description="Helical" evidence="1">
    <location>
        <begin position="212"/>
        <end position="237"/>
    </location>
</feature>
<keyword evidence="1" id="KW-1133">Transmembrane helix</keyword>
<dbReference type="EMBL" id="CP051205">
    <property type="protein sequence ID" value="QJB32221.1"/>
    <property type="molecule type" value="Genomic_DNA"/>
</dbReference>
<dbReference type="KEGG" id="coy:HF329_13160"/>
<name>A0AAE7D7G5_9BACT</name>
<dbReference type="RefSeq" id="WP_168804471.1">
    <property type="nucleotide sequence ID" value="NZ_CP051205.1"/>
</dbReference>
<accession>A0AAE7D7G5</accession>
<feature type="transmembrane region" description="Helical" evidence="1">
    <location>
        <begin position="114"/>
        <end position="133"/>
    </location>
</feature>
<evidence type="ECO:0000256" key="1">
    <source>
        <dbReference type="SAM" id="Phobius"/>
    </source>
</evidence>
<evidence type="ECO:0000313" key="3">
    <source>
        <dbReference type="Proteomes" id="UP000502421"/>
    </source>
</evidence>
<gene>
    <name evidence="2" type="ORF">HF329_13160</name>
</gene>
<proteinExistence type="predicted"/>
<feature type="transmembrane region" description="Helical" evidence="1">
    <location>
        <begin position="187"/>
        <end position="206"/>
    </location>
</feature>
<feature type="transmembrane region" description="Helical" evidence="1">
    <location>
        <begin position="257"/>
        <end position="276"/>
    </location>
</feature>
<dbReference type="AlphaFoldDB" id="A0AAE7D7G5"/>
<keyword evidence="1" id="KW-0472">Membrane</keyword>